<comment type="caution">
    <text evidence="4">The sequence shown here is derived from an EMBL/GenBank/DDBJ whole genome shotgun (WGS) entry which is preliminary data.</text>
</comment>
<feature type="active site" evidence="1">
    <location>
        <position position="228"/>
    </location>
</feature>
<feature type="active site" evidence="1">
    <location>
        <position position="109"/>
    </location>
</feature>
<dbReference type="InterPro" id="IPR022642">
    <property type="entry name" value="CheR_C"/>
</dbReference>
<dbReference type="Gene3D" id="3.40.50.180">
    <property type="entry name" value="Methylesterase CheB, C-terminal domain"/>
    <property type="match status" value="1"/>
</dbReference>
<protein>
    <submittedName>
        <fullName evidence="4">Chemotaxis protein methyltransferase CheR</fullName>
    </submittedName>
</protein>
<dbReference type="GO" id="GO:0032259">
    <property type="term" value="P:methylation"/>
    <property type="evidence" value="ECO:0007669"/>
    <property type="project" value="UniProtKB-KW"/>
</dbReference>
<evidence type="ECO:0000313" key="4">
    <source>
        <dbReference type="EMBL" id="PPK61559.1"/>
    </source>
</evidence>
<dbReference type="GO" id="GO:0005737">
    <property type="term" value="C:cytoplasm"/>
    <property type="evidence" value="ECO:0007669"/>
    <property type="project" value="InterPro"/>
</dbReference>
<feature type="active site" evidence="1">
    <location>
        <position position="136"/>
    </location>
</feature>
<dbReference type="SUPFAM" id="SSF53335">
    <property type="entry name" value="S-adenosyl-L-methionine-dependent methyltransferases"/>
    <property type="match status" value="1"/>
</dbReference>
<dbReference type="InterPro" id="IPR035909">
    <property type="entry name" value="CheB_C"/>
</dbReference>
<keyword evidence="4" id="KW-0808">Transferase</keyword>
<dbReference type="InterPro" id="IPR000673">
    <property type="entry name" value="Sig_transdc_resp-reg_Me-estase"/>
</dbReference>
<dbReference type="Gene3D" id="3.40.50.150">
    <property type="entry name" value="Vaccinia Virus protein VP39"/>
    <property type="match status" value="1"/>
</dbReference>
<dbReference type="Pfam" id="PF01339">
    <property type="entry name" value="CheB_methylest"/>
    <property type="match status" value="1"/>
</dbReference>
<dbReference type="PROSITE" id="PS50122">
    <property type="entry name" value="CHEB"/>
    <property type="match status" value="1"/>
</dbReference>
<dbReference type="SMART" id="SM00138">
    <property type="entry name" value="MeTrc"/>
    <property type="match status" value="1"/>
</dbReference>
<dbReference type="GO" id="GO:0008984">
    <property type="term" value="F:protein-glutamate methylesterase activity"/>
    <property type="evidence" value="ECO:0007669"/>
    <property type="project" value="InterPro"/>
</dbReference>
<dbReference type="EMBL" id="PTIW01000009">
    <property type="protein sequence ID" value="PPK61559.1"/>
    <property type="molecule type" value="Genomic_DNA"/>
</dbReference>
<reference evidence="4 5" key="1">
    <citation type="submission" date="2018-02" db="EMBL/GenBank/DDBJ databases">
        <title>Subsurface microbial communities from deep shales in Ohio and West Virginia, USA.</title>
        <authorList>
            <person name="Wrighton K."/>
        </authorList>
    </citation>
    <scope>NUCLEOTIDE SEQUENCE [LARGE SCALE GENOMIC DNA]</scope>
    <source>
        <strain evidence="4 5">MARC-MIP3H16</strain>
    </source>
</reference>
<proteinExistence type="predicted"/>
<dbReference type="GO" id="GO:0008757">
    <property type="term" value="F:S-adenosylmethionine-dependent methyltransferase activity"/>
    <property type="evidence" value="ECO:0007669"/>
    <property type="project" value="InterPro"/>
</dbReference>
<dbReference type="RefSeq" id="WP_104412108.1">
    <property type="nucleotide sequence ID" value="NZ_PTIW01000009.1"/>
</dbReference>
<sequence length="553" mass="64816">MINIVSQEVNNTLKIIVQNIEKEEDIKKLLSLLDYEKKSIEINFLNIQTIESEIILALNKIKSHLCIYSNETTLKNYLNQLGFEVKFIRNQNRVKRKKLNLEYLAIGGSAGSLKKFIDIVENLPYSQMSIFIVMHHRSDEKSSLSQILQTKTAYYKVVEAKSDMKIENSTIYTAPPGKHMIIIGGFIFLTNEEKRNFSKPSISTTFETLSNEYKNNLLAILVCGYGSDGSDSLKLLQENESTVIIEDPKECEAKPMLENAIKTTYYDEILSLESINKYINNYLNNDPFNNTQLEEFLNKIYEEYGYDYRGYNLEHIKRRVKLFYSNLKPNNFLEFQNEVLSNKNIFKDLFFNISVNITTFYRNPEVFKKLKDTLLPKLDSFLDIKIWCAGCSSGEEPYSIAIFLKEIGLLNRSLIYATDLNEMILKNAKNGLYSKQNYKQFLKNYYQAGGSESFSKYFYDHGDFVEINEEIKQRILFFRHNLVEDRKINDFQLIFCRNVLIYFDKELKENIFKLFKQSLDSYGFLVLGESESLDNHEKFLTIDKKNRIYKRKI</sequence>
<dbReference type="AlphaFoldDB" id="A0AB36ZZI2"/>
<dbReference type="InterPro" id="IPR050903">
    <property type="entry name" value="Bact_Chemotaxis_MeTrfase"/>
</dbReference>
<dbReference type="Proteomes" id="UP000239861">
    <property type="component" value="Unassembled WGS sequence"/>
</dbReference>
<dbReference type="PRINTS" id="PR00996">
    <property type="entry name" value="CHERMTFRASE"/>
</dbReference>
<gene>
    <name evidence="4" type="ORF">B0F89_10978</name>
</gene>
<name>A0AB36ZZI2_9BACT</name>
<feature type="domain" description="CheR-type methyltransferase" evidence="3">
    <location>
        <begin position="281"/>
        <end position="553"/>
    </location>
</feature>
<dbReference type="PANTHER" id="PTHR24422">
    <property type="entry name" value="CHEMOTAXIS PROTEIN METHYLTRANSFERASE"/>
    <property type="match status" value="1"/>
</dbReference>
<dbReference type="InterPro" id="IPR000780">
    <property type="entry name" value="CheR_MeTrfase"/>
</dbReference>
<dbReference type="SUPFAM" id="SSF52738">
    <property type="entry name" value="Methylesterase CheB, C-terminal domain"/>
    <property type="match status" value="1"/>
</dbReference>
<keyword evidence="1" id="KW-0145">Chemotaxis</keyword>
<dbReference type="Pfam" id="PF01739">
    <property type="entry name" value="CheR"/>
    <property type="match status" value="1"/>
</dbReference>
<accession>A0AB36ZZI2</accession>
<keyword evidence="1" id="KW-0378">Hydrolase</keyword>
<evidence type="ECO:0000259" key="3">
    <source>
        <dbReference type="PROSITE" id="PS50123"/>
    </source>
</evidence>
<evidence type="ECO:0000256" key="1">
    <source>
        <dbReference type="PROSITE-ProRule" id="PRU00050"/>
    </source>
</evidence>
<evidence type="ECO:0000259" key="2">
    <source>
        <dbReference type="PROSITE" id="PS50122"/>
    </source>
</evidence>
<evidence type="ECO:0000313" key="5">
    <source>
        <dbReference type="Proteomes" id="UP000239861"/>
    </source>
</evidence>
<dbReference type="PANTHER" id="PTHR24422:SF8">
    <property type="entry name" value="CHEMOTAXIS PROTEIN"/>
    <property type="match status" value="1"/>
</dbReference>
<dbReference type="GO" id="GO:0006935">
    <property type="term" value="P:chemotaxis"/>
    <property type="evidence" value="ECO:0007669"/>
    <property type="project" value="UniProtKB-UniRule"/>
</dbReference>
<feature type="domain" description="CheB-type methylesterase" evidence="2">
    <location>
        <begin position="102"/>
        <end position="286"/>
    </location>
</feature>
<dbReference type="PROSITE" id="PS50123">
    <property type="entry name" value="CHER"/>
    <property type="match status" value="1"/>
</dbReference>
<organism evidence="4 5">
    <name type="scientific">Malaciobacter marinus</name>
    <dbReference type="NCBI Taxonomy" id="505249"/>
    <lineage>
        <taxon>Bacteria</taxon>
        <taxon>Pseudomonadati</taxon>
        <taxon>Campylobacterota</taxon>
        <taxon>Epsilonproteobacteria</taxon>
        <taxon>Campylobacterales</taxon>
        <taxon>Arcobacteraceae</taxon>
        <taxon>Malaciobacter</taxon>
    </lineage>
</organism>
<keyword evidence="4" id="KW-0489">Methyltransferase</keyword>
<dbReference type="GO" id="GO:0000156">
    <property type="term" value="F:phosphorelay response regulator activity"/>
    <property type="evidence" value="ECO:0007669"/>
    <property type="project" value="InterPro"/>
</dbReference>
<dbReference type="InterPro" id="IPR029063">
    <property type="entry name" value="SAM-dependent_MTases_sf"/>
</dbReference>